<feature type="signal peptide" evidence="2">
    <location>
        <begin position="1"/>
        <end position="24"/>
    </location>
</feature>
<dbReference type="GO" id="GO:0009279">
    <property type="term" value="C:cell outer membrane"/>
    <property type="evidence" value="ECO:0007669"/>
    <property type="project" value="TreeGrafter"/>
</dbReference>
<feature type="region of interest" description="Disordered" evidence="1">
    <location>
        <begin position="440"/>
        <end position="464"/>
    </location>
</feature>
<dbReference type="KEGG" id="pmf:P9303_24661"/>
<dbReference type="EMBL" id="CP000554">
    <property type="protein sequence ID" value="ABM79197.1"/>
    <property type="molecule type" value="Genomic_DNA"/>
</dbReference>
<gene>
    <name evidence="3" type="ordered locus">P9303_24661</name>
</gene>
<feature type="chain" id="PRO_5002642849" description="LPS-assembly protein LptD" evidence="2">
    <location>
        <begin position="25"/>
        <end position="1063"/>
    </location>
</feature>
<dbReference type="GO" id="GO:1990351">
    <property type="term" value="C:transporter complex"/>
    <property type="evidence" value="ECO:0007669"/>
    <property type="project" value="TreeGrafter"/>
</dbReference>
<dbReference type="InterPro" id="IPR050218">
    <property type="entry name" value="LptD"/>
</dbReference>
<sequence>MAANSPPTLLVGLLLATGLIPAEANSQSSNSYKEGTSSPTQAAPIARPARQLGQSTGLQRQPSLPEQSPEPPQELKLRADQQRYDARQERFIAEGRVRAVLNGGVLKADRIEFDSNFNTLYARGSVRFRKGSQYFQASSLRYSLIQKEGELEDVYGVLDLDTAASDLKPNSQVTNQTPKGTSAQWTRLPTQGSESLGFPTALDIELNSTTAGFISNQNDSGTIWDQPLAPNNNWIQQDNKSKSGIACPPVLPPIPDWHPHPWAVTAWGGQMIDSNFGDTFLFNGRIRDEYLLGLGLQKRIARAGPFALELEADLFAHHANQQAGGAFNQSVPFADTPAQSFGEGVLGIGARLWVQPWLSFGVIEGISFNTAYSNYEKTYRENYAKLLNYLSFELEAAVSQQLSLVGRIHHRSGAFGTYSGVKEGSNAYLVGLRYRWGKDNTAPQQADVPPPLGCPDPDRANRTPRQGLQETLESITLGEGDPKAQAEALPLGTTPPQAVATRQRLAQTNSSTLSPAEQEALRAKAIAKIDQRISRIRFQRALTIERRQGVGNTTGNIAEKNKYGGIGASQLKQQGATKLITGSISRWRIQAAKVTISPEGWKADRMGFSNDPYTPSQTRIDAEDVIATEEPSGDIVIQSRRNRLIVEERFPIPVSRTQTIKKQEEVENRWVFGIDNEDRDGFFVGRDLNPIELTKNYTLSLQPQFLLERAIDGETKSYVAPGTSIDSTKTTQPITAADLFGLEAELTGNTWGWDVDINANISTFNPQNIADGSRYWGDLKRKFDIPWIGSLEANLFAAYRYEAWNGSLGETDIYSAYGAFLQKTGNWSWGKLTNNYLLRAGAGNYQAEKFKSENLADLWRANFYGSLNSSYPLWKGKSAALTPEAAYRYSPIAIVPGLRFNTNLKTTFDAYGDGERKATIGLTGGPALTLGTFSKPFLDFTRLSISGGGTLIQGSSPFKFDQNIDLATLGIGLTQQIAGPLILNTGVAYNVDPDSPYYGDIINSNIELRWQRRSYDFGFYFNPYKGIGGFRFRLNDFNFTGTGVPFVPYTPINQFDQFEEHLF</sequence>
<dbReference type="BioCyc" id="PMAR59922:G1G80-2157-MONOMER"/>
<dbReference type="HOGENOM" id="CLU_315659_0_0_3"/>
<dbReference type="AlphaFoldDB" id="A2CCI7"/>
<dbReference type="RefSeq" id="WP_011827048.1">
    <property type="nucleotide sequence ID" value="NC_008820.1"/>
</dbReference>
<dbReference type="Proteomes" id="UP000002274">
    <property type="component" value="Chromosome"/>
</dbReference>
<protein>
    <recommendedName>
        <fullName evidence="5">LPS-assembly protein LptD</fullName>
    </recommendedName>
</protein>
<dbReference type="PANTHER" id="PTHR30189:SF1">
    <property type="entry name" value="LPS-ASSEMBLY PROTEIN LPTD"/>
    <property type="match status" value="1"/>
</dbReference>
<evidence type="ECO:0000256" key="2">
    <source>
        <dbReference type="SAM" id="SignalP"/>
    </source>
</evidence>
<proteinExistence type="predicted"/>
<organism evidence="3 4">
    <name type="scientific">Prochlorococcus marinus (strain MIT 9303)</name>
    <dbReference type="NCBI Taxonomy" id="59922"/>
    <lineage>
        <taxon>Bacteria</taxon>
        <taxon>Bacillati</taxon>
        <taxon>Cyanobacteriota</taxon>
        <taxon>Cyanophyceae</taxon>
        <taxon>Synechococcales</taxon>
        <taxon>Prochlorococcaceae</taxon>
        <taxon>Prochlorococcus</taxon>
    </lineage>
</organism>
<name>A2CCI7_PROM3</name>
<dbReference type="InterPro" id="IPR022244">
    <property type="entry name" value="DUF3769"/>
</dbReference>
<evidence type="ECO:0008006" key="5">
    <source>
        <dbReference type="Google" id="ProtNLM"/>
    </source>
</evidence>
<feature type="compositionally biased region" description="Polar residues" evidence="1">
    <location>
        <begin position="24"/>
        <end position="41"/>
    </location>
</feature>
<reference evidence="3 4" key="1">
    <citation type="journal article" date="2007" name="PLoS Genet.">
        <title>Patterns and implications of gene gain and loss in the evolution of Prochlorococcus.</title>
        <authorList>
            <person name="Kettler G.C."/>
            <person name="Martiny A.C."/>
            <person name="Huang K."/>
            <person name="Zucker J."/>
            <person name="Coleman M.L."/>
            <person name="Rodrigue S."/>
            <person name="Chen F."/>
            <person name="Lapidus A."/>
            <person name="Ferriera S."/>
            <person name="Johnson J."/>
            <person name="Steglich C."/>
            <person name="Church G.M."/>
            <person name="Richardson P."/>
            <person name="Chisholm S.W."/>
        </authorList>
    </citation>
    <scope>NUCLEOTIDE SEQUENCE [LARGE SCALE GENOMIC DNA]</scope>
    <source>
        <strain evidence="3 4">MIT 9303</strain>
    </source>
</reference>
<dbReference type="Pfam" id="PF12600">
    <property type="entry name" value="DUF3769"/>
    <property type="match status" value="1"/>
</dbReference>
<accession>A2CCI7</accession>
<feature type="region of interest" description="Disordered" evidence="1">
    <location>
        <begin position="24"/>
        <end position="75"/>
    </location>
</feature>
<dbReference type="STRING" id="59922.P9303_24661"/>
<dbReference type="PANTHER" id="PTHR30189">
    <property type="entry name" value="LPS-ASSEMBLY PROTEIN"/>
    <property type="match status" value="1"/>
</dbReference>
<evidence type="ECO:0000313" key="4">
    <source>
        <dbReference type="Proteomes" id="UP000002274"/>
    </source>
</evidence>
<evidence type="ECO:0000313" key="3">
    <source>
        <dbReference type="EMBL" id="ABM79197.1"/>
    </source>
</evidence>
<keyword evidence="2" id="KW-0732">Signal</keyword>
<evidence type="ECO:0000256" key="1">
    <source>
        <dbReference type="SAM" id="MobiDB-lite"/>
    </source>
</evidence>